<feature type="compositionally biased region" description="Basic and acidic residues" evidence="1">
    <location>
        <begin position="1040"/>
        <end position="1063"/>
    </location>
</feature>
<feature type="compositionally biased region" description="Basic and acidic residues" evidence="1">
    <location>
        <begin position="1"/>
        <end position="15"/>
    </location>
</feature>
<keyword evidence="3" id="KW-1185">Reference proteome</keyword>
<feature type="compositionally biased region" description="Polar residues" evidence="1">
    <location>
        <begin position="1440"/>
        <end position="1449"/>
    </location>
</feature>
<feature type="region of interest" description="Disordered" evidence="1">
    <location>
        <begin position="650"/>
        <end position="745"/>
    </location>
</feature>
<feature type="region of interest" description="Disordered" evidence="1">
    <location>
        <begin position="1187"/>
        <end position="1230"/>
    </location>
</feature>
<dbReference type="EMBL" id="JRES01000502">
    <property type="protein sequence ID" value="KNC30579.1"/>
    <property type="molecule type" value="Genomic_DNA"/>
</dbReference>
<feature type="compositionally biased region" description="Basic and acidic residues" evidence="1">
    <location>
        <begin position="1187"/>
        <end position="1206"/>
    </location>
</feature>
<feature type="region of interest" description="Disordered" evidence="1">
    <location>
        <begin position="1398"/>
        <end position="1417"/>
    </location>
</feature>
<evidence type="ECO:0000313" key="2">
    <source>
        <dbReference type="EMBL" id="KNC30579.1"/>
    </source>
</evidence>
<sequence>MDEKTNKRKGNKVEKASTWADYLGDNSSRERQKTSREIAKEKYSLQHKCVCTSPRYGSDKNLSPRPRMRSVASQIHTQQEFLDQGAVGDYNSNANVQTFKVQEVPNGKGFVKCSDPQISKANDQIVNCCYGLVCPAADQQTLKTFNNTNGEGCRHYSCQQNTINGNRAYTYCRDEYYYNLTNCSCNLASTTGAQPQQYRRQNTDLNTQEFYCRRPDKSSKLRSNSKTNKKSKLDKSTESLDDYNVNKKRASREKREKQQRSKSPQQTLNKSVKLAQLLREESVTKLIKYLDRYVDDYEKEFEFENNKETNIKEYPNDSSTAPTLKIKSHTKLCQVTVRKKLEQKEHPTNLTDCGDSNNLETQYSWETLRMLKKMTIREYKPSSLKAKEKSDRLEAKTTKELQAKKLDKVQRYREYLDKFEREQQAKKNIQVLKPVPEYFPEPDSEELEIFKQLNSEQTEPLKSPTASSNNWEFLEGRKMNSSLINKANFSSDQGATNNFPESDSYEETRYEYAAAARGEDSWLDQNQIGQTKRELDLGETKEDINYPDNSQEWKEIRGQTALKESDSSILRESRCRDHKAEDQISRQKDYYWNYRKSKDKERTDKDPSARSTAILMKDFKERAAEDQRSQRAYKPKDCWTYRKSRDKEINELDHTAKSAITENDFKERKTEDHRSKIDDSSTYRKSRERARKAEYQRVKREAEDQTREAEDHRYERDNCSSYRKSIERERRAEDSKAGEATLIPHTHFETSRTACCAEDFDFYGKSKDREQRSEDQIPRYDRGRRNDLEENSNQLDLERVKVEDQRYERDNCSSYRKSIERKRRAEEARTGEAALIPETNFETSRTVDSAEDFDFYGKSKDREQDQTLNYSRERRKDLNENSNQLDLEKVKVEDVYNNKTFRPSTESPRITPQQTSRYNDQTRRPFKEAKSQPCEYFEQTDLERAQIEPEYREETFRQFGDVERRSQDQSSNNFEDNRAEFTESMKKSFKENESQSKEAEVKALRSRNVERKEGAGRQYSSRRDYDEEVFEETTAKPRKVKDNGRNDFEYKQRNLEDQKIDLNDYKERRRDSLEVKQYPKERDLKASDVEAKYEVGVRENLKERQRIAKDRISGYNDETKRVPKDSRQVDTPNRINYKAEIKEIGSDVLKTGNKYYEATRREIEEQRDLPEGEQRKLKIEKYEELDKEELNKLQPETSKRSKRSTEENFSYDKSAEREPSLGTSIRKESQMNNLKQEYLRAEEFQAYPLKQEQQIAEEFSKQNESFQKEPEIYVNDDPGFREKNSNSSSYNDFKQVMDHSLGLYTSRASQTSYQFQPQLTEQLSSQTFTREKETPNENLDILKQQQTELPLTTSEALKYLKNFLKTYQEDSSLEGECAKAVTSAANELITKLSSCKSSLRTDTNSGIQVQEPRSSLRETASLTLEQKLTQDTQFKDLESTTDSSDSQLANAKGKDSKALTAESDQSQMETAVKEQSKEESIIELIEQESYHYKSQTCDFQQRETTETYQIYEEYKENLRSQQDKYLDETFNGEMHDPLPLCYAADRIKPCVERKLTCGSLSGPTTSQAFDPQLMPLKGILKPCRTMEDVQMACYDLESHRTTSVVSFGLREEVNTQTDTAMSYKQEEDEVGK</sequence>
<feature type="region of interest" description="Disordered" evidence="1">
    <location>
        <begin position="766"/>
        <end position="799"/>
    </location>
</feature>
<proteinExistence type="predicted"/>
<feature type="compositionally biased region" description="Basic and acidic residues" evidence="1">
    <location>
        <begin position="617"/>
        <end position="637"/>
    </location>
</feature>
<feature type="region of interest" description="Disordered" evidence="1">
    <location>
        <begin position="214"/>
        <end position="269"/>
    </location>
</feature>
<feature type="region of interest" description="Disordered" evidence="1">
    <location>
        <begin position="558"/>
        <end position="637"/>
    </location>
</feature>
<protein>
    <submittedName>
        <fullName evidence="2">Uncharacterized protein</fullName>
    </submittedName>
</protein>
<feature type="compositionally biased region" description="Basic and acidic residues" evidence="1">
    <location>
        <begin position="596"/>
        <end position="608"/>
    </location>
</feature>
<feature type="region of interest" description="Disordered" evidence="1">
    <location>
        <begin position="1"/>
        <end position="37"/>
    </location>
</feature>
<organism evidence="2 3">
    <name type="scientific">Lucilia cuprina</name>
    <name type="common">Green bottle fly</name>
    <name type="synonym">Australian sheep blowfly</name>
    <dbReference type="NCBI Taxonomy" id="7375"/>
    <lineage>
        <taxon>Eukaryota</taxon>
        <taxon>Metazoa</taxon>
        <taxon>Ecdysozoa</taxon>
        <taxon>Arthropoda</taxon>
        <taxon>Hexapoda</taxon>
        <taxon>Insecta</taxon>
        <taxon>Pterygota</taxon>
        <taxon>Neoptera</taxon>
        <taxon>Endopterygota</taxon>
        <taxon>Diptera</taxon>
        <taxon>Brachycera</taxon>
        <taxon>Muscomorpha</taxon>
        <taxon>Oestroidea</taxon>
        <taxon>Calliphoridae</taxon>
        <taxon>Luciliinae</taxon>
        <taxon>Lucilia</taxon>
    </lineage>
</organism>
<dbReference type="OMA" id="RDNCSSY"/>
<dbReference type="OrthoDB" id="8070305at2759"/>
<feature type="compositionally biased region" description="Basic and acidic residues" evidence="1">
    <location>
        <begin position="1213"/>
        <end position="1229"/>
    </location>
</feature>
<feature type="region of interest" description="Disordered" evidence="1">
    <location>
        <begin position="1437"/>
        <end position="1477"/>
    </location>
</feature>
<feature type="compositionally biased region" description="Basic and acidic residues" evidence="1">
    <location>
        <begin position="558"/>
        <end position="589"/>
    </location>
</feature>
<accession>A0A0L0CGF6</accession>
<feature type="compositionally biased region" description="Basic and acidic residues" evidence="1">
    <location>
        <begin position="663"/>
        <end position="682"/>
    </location>
</feature>
<feature type="compositionally biased region" description="Basic and acidic residues" evidence="1">
    <location>
        <begin position="1111"/>
        <end position="1128"/>
    </location>
</feature>
<feature type="compositionally biased region" description="Basic and acidic residues" evidence="1">
    <location>
        <begin position="27"/>
        <end position="37"/>
    </location>
</feature>
<feature type="compositionally biased region" description="Polar residues" evidence="1">
    <location>
        <begin position="897"/>
        <end position="919"/>
    </location>
</feature>
<feature type="region of interest" description="Disordered" evidence="1">
    <location>
        <begin position="533"/>
        <end position="552"/>
    </location>
</feature>
<feature type="compositionally biased region" description="Basic and acidic residues" evidence="1">
    <location>
        <begin position="533"/>
        <end position="544"/>
    </location>
</feature>
<gene>
    <name evidence="2" type="ORF">FF38_11957</name>
</gene>
<comment type="caution">
    <text evidence="2">The sequence shown here is derived from an EMBL/GenBank/DDBJ whole genome shotgun (WGS) entry which is preliminary data.</text>
</comment>
<reference evidence="2 3" key="1">
    <citation type="journal article" date="2015" name="Nat. Commun.">
        <title>Lucilia cuprina genome unlocks parasitic fly biology to underpin future interventions.</title>
        <authorList>
            <person name="Anstead C.A."/>
            <person name="Korhonen P.K."/>
            <person name="Young N.D."/>
            <person name="Hall R.S."/>
            <person name="Jex A.R."/>
            <person name="Murali S.C."/>
            <person name="Hughes D.S."/>
            <person name="Lee S.F."/>
            <person name="Perry T."/>
            <person name="Stroehlein A.J."/>
            <person name="Ansell B.R."/>
            <person name="Breugelmans B."/>
            <person name="Hofmann A."/>
            <person name="Qu J."/>
            <person name="Dugan S."/>
            <person name="Lee S.L."/>
            <person name="Chao H."/>
            <person name="Dinh H."/>
            <person name="Han Y."/>
            <person name="Doddapaneni H.V."/>
            <person name="Worley K.C."/>
            <person name="Muzny D.M."/>
            <person name="Ioannidis P."/>
            <person name="Waterhouse R.M."/>
            <person name="Zdobnov E.M."/>
            <person name="James P.J."/>
            <person name="Bagnall N.H."/>
            <person name="Kotze A.C."/>
            <person name="Gibbs R.A."/>
            <person name="Richards S."/>
            <person name="Batterham P."/>
            <person name="Gasser R.B."/>
        </authorList>
    </citation>
    <scope>NUCLEOTIDE SEQUENCE [LARGE SCALE GENOMIC DNA]</scope>
    <source>
        <strain evidence="2 3">LS</strain>
        <tissue evidence="2">Full body</tissue>
    </source>
</reference>
<feature type="compositionally biased region" description="Basic and acidic residues" evidence="1">
    <location>
        <begin position="691"/>
        <end position="737"/>
    </location>
</feature>
<feature type="compositionally biased region" description="Basic and acidic residues" evidence="1">
    <location>
        <begin position="855"/>
        <end position="879"/>
    </location>
</feature>
<feature type="compositionally biased region" description="Basic and acidic residues" evidence="1">
    <location>
        <begin position="886"/>
        <end position="896"/>
    </location>
</feature>
<feature type="region of interest" description="Disordered" evidence="1">
    <location>
        <begin position="1111"/>
        <end position="1132"/>
    </location>
</feature>
<evidence type="ECO:0000313" key="3">
    <source>
        <dbReference type="Proteomes" id="UP000037069"/>
    </source>
</evidence>
<feature type="region of interest" description="Disordered" evidence="1">
    <location>
        <begin position="818"/>
        <end position="1063"/>
    </location>
</feature>
<feature type="compositionally biased region" description="Basic and acidic residues" evidence="1">
    <location>
        <begin position="941"/>
        <end position="967"/>
    </location>
</feature>
<dbReference type="Proteomes" id="UP000037069">
    <property type="component" value="Unassembled WGS sequence"/>
</dbReference>
<feature type="compositionally biased region" description="Basic and acidic residues" evidence="1">
    <location>
        <begin position="975"/>
        <end position="1025"/>
    </location>
</feature>
<evidence type="ECO:0000256" key="1">
    <source>
        <dbReference type="SAM" id="MobiDB-lite"/>
    </source>
</evidence>
<feature type="compositionally biased region" description="Basic and acidic residues" evidence="1">
    <location>
        <begin position="766"/>
        <end position="788"/>
    </location>
</feature>
<name>A0A0L0CGF6_LUCCU</name>
<feature type="compositionally biased region" description="Basic and acidic residues" evidence="1">
    <location>
        <begin position="920"/>
        <end position="930"/>
    </location>
</feature>